<name>A0A0A9EL29_ARUDO</name>
<evidence type="ECO:0000313" key="1">
    <source>
        <dbReference type="EMBL" id="JAE01450.1"/>
    </source>
</evidence>
<proteinExistence type="predicted"/>
<dbReference type="AlphaFoldDB" id="A0A0A9EL29"/>
<sequence length="115" mass="13306">MLDIMALEISQLHLAPQPCSPARSMKLASQVMAALTFRLMVHQLRCVRMTAYILHRQVHWRRWGLKALPSRHQRVNMMEALKTVSMIQSKKVQVTGKGNGLRTAFYHRILLFLVL</sequence>
<accession>A0A0A9EL29</accession>
<protein>
    <submittedName>
        <fullName evidence="1">Uncharacterized protein</fullName>
    </submittedName>
</protein>
<reference evidence="1" key="2">
    <citation type="journal article" date="2015" name="Data Brief">
        <title>Shoot transcriptome of the giant reed, Arundo donax.</title>
        <authorList>
            <person name="Barrero R.A."/>
            <person name="Guerrero F.D."/>
            <person name="Moolhuijzen P."/>
            <person name="Goolsby J.A."/>
            <person name="Tidwell J."/>
            <person name="Bellgard S.E."/>
            <person name="Bellgard M.I."/>
        </authorList>
    </citation>
    <scope>NUCLEOTIDE SEQUENCE</scope>
    <source>
        <tissue evidence="1">Shoot tissue taken approximately 20 cm above the soil surface</tissue>
    </source>
</reference>
<organism evidence="1">
    <name type="scientific">Arundo donax</name>
    <name type="common">Giant reed</name>
    <name type="synonym">Donax arundinaceus</name>
    <dbReference type="NCBI Taxonomy" id="35708"/>
    <lineage>
        <taxon>Eukaryota</taxon>
        <taxon>Viridiplantae</taxon>
        <taxon>Streptophyta</taxon>
        <taxon>Embryophyta</taxon>
        <taxon>Tracheophyta</taxon>
        <taxon>Spermatophyta</taxon>
        <taxon>Magnoliopsida</taxon>
        <taxon>Liliopsida</taxon>
        <taxon>Poales</taxon>
        <taxon>Poaceae</taxon>
        <taxon>PACMAD clade</taxon>
        <taxon>Arundinoideae</taxon>
        <taxon>Arundineae</taxon>
        <taxon>Arundo</taxon>
    </lineage>
</organism>
<reference evidence="1" key="1">
    <citation type="submission" date="2014-09" db="EMBL/GenBank/DDBJ databases">
        <authorList>
            <person name="Magalhaes I.L.F."/>
            <person name="Oliveira U."/>
            <person name="Santos F.R."/>
            <person name="Vidigal T.H.D.A."/>
            <person name="Brescovit A.D."/>
            <person name="Santos A.J."/>
        </authorList>
    </citation>
    <scope>NUCLEOTIDE SEQUENCE</scope>
    <source>
        <tissue evidence="1">Shoot tissue taken approximately 20 cm above the soil surface</tissue>
    </source>
</reference>
<dbReference type="EMBL" id="GBRH01196446">
    <property type="protein sequence ID" value="JAE01450.1"/>
    <property type="molecule type" value="Transcribed_RNA"/>
</dbReference>